<keyword evidence="3" id="KW-1185">Reference proteome</keyword>
<dbReference type="Proteomes" id="UP000198814">
    <property type="component" value="Unassembled WGS sequence"/>
</dbReference>
<dbReference type="InterPro" id="IPR013424">
    <property type="entry name" value="Ice-binding_C"/>
</dbReference>
<dbReference type="NCBIfam" id="TIGR02913">
    <property type="entry name" value="HAF_rpt"/>
    <property type="match status" value="2"/>
</dbReference>
<accession>A0A1H8KPT1</accession>
<dbReference type="RefSeq" id="WP_090316221.1">
    <property type="nucleotide sequence ID" value="NZ_FNOE01000003.1"/>
</dbReference>
<dbReference type="AlphaFoldDB" id="A0A1H8KPT1"/>
<gene>
    <name evidence="2" type="ORF">SAMN05216333_102199</name>
</gene>
<protein>
    <submittedName>
        <fullName evidence="2">PEP-CTERM protein-sorting domain-containing protein</fullName>
    </submittedName>
</protein>
<dbReference type="Pfam" id="PF07589">
    <property type="entry name" value="PEP-CTERM"/>
    <property type="match status" value="1"/>
</dbReference>
<feature type="domain" description="Ice-binding protein C-terminal" evidence="1">
    <location>
        <begin position="281"/>
        <end position="305"/>
    </location>
</feature>
<proteinExistence type="predicted"/>
<sequence>MLRWRCWTLIHTGPNGIGNSSIAAYEVREVNDSGQVVGTNGSKPFFTGPDGVGITYLSTDNGEANDINNSGQVVGNISGHAFITGPNGTGITDLGELRANGINNSEQVTGAFFDGALNRAFITDNDGVGIRDIGSLGGTSVGLKINDSGQVTGLSTTEINGFSHAFVTGTNGSGMIDLGTMGGDMSVAYGINNLGEVVGYAGFRPECFCSTDAFLYSHGMMVNLSRLEVFQSAGWTRIFAVDINDHGQIAGFGTIGGVQHAFLLSGADEEFFRTYVPVPIPIPEPQTYAMLLAGLALLGVIARNRVLA</sequence>
<reference evidence="3" key="1">
    <citation type="submission" date="2016-10" db="EMBL/GenBank/DDBJ databases">
        <authorList>
            <person name="Varghese N."/>
            <person name="Submissions S."/>
        </authorList>
    </citation>
    <scope>NUCLEOTIDE SEQUENCE [LARGE SCALE GENOMIC DNA]</scope>
    <source>
        <strain evidence="3">Nm76</strain>
    </source>
</reference>
<dbReference type="EMBL" id="FODO01000002">
    <property type="protein sequence ID" value="SEN94894.1"/>
    <property type="molecule type" value="Genomic_DNA"/>
</dbReference>
<dbReference type="InterPro" id="IPR014262">
    <property type="entry name" value="HAF_rpt"/>
</dbReference>
<name>A0A1H8KPT1_9PROT</name>
<evidence type="ECO:0000259" key="1">
    <source>
        <dbReference type="Pfam" id="PF07589"/>
    </source>
</evidence>
<dbReference type="OrthoDB" id="8558647at2"/>
<evidence type="ECO:0000313" key="3">
    <source>
        <dbReference type="Proteomes" id="UP000198814"/>
    </source>
</evidence>
<organism evidence="2 3">
    <name type="scientific">Nitrosomonas oligotropha</name>
    <dbReference type="NCBI Taxonomy" id="42354"/>
    <lineage>
        <taxon>Bacteria</taxon>
        <taxon>Pseudomonadati</taxon>
        <taxon>Pseudomonadota</taxon>
        <taxon>Betaproteobacteria</taxon>
        <taxon>Nitrosomonadales</taxon>
        <taxon>Nitrosomonadaceae</taxon>
        <taxon>Nitrosomonas</taxon>
    </lineage>
</organism>
<evidence type="ECO:0000313" key="2">
    <source>
        <dbReference type="EMBL" id="SEN94894.1"/>
    </source>
</evidence>
<dbReference type="STRING" id="42354.SAMN05216333_102199"/>